<proteinExistence type="predicted"/>
<dbReference type="EMBL" id="BMDI01000001">
    <property type="protein sequence ID" value="GGI15790.1"/>
    <property type="molecule type" value="Genomic_DNA"/>
</dbReference>
<feature type="region of interest" description="Disordered" evidence="1">
    <location>
        <begin position="53"/>
        <end position="84"/>
    </location>
</feature>
<name>A0A8J3AL00_9BURK</name>
<evidence type="ECO:0000313" key="2">
    <source>
        <dbReference type="EMBL" id="GGI15790.1"/>
    </source>
</evidence>
<protein>
    <submittedName>
        <fullName evidence="2">Uncharacterized protein</fullName>
    </submittedName>
</protein>
<dbReference type="AlphaFoldDB" id="A0A8J3AL00"/>
<evidence type="ECO:0000256" key="1">
    <source>
        <dbReference type="SAM" id="MobiDB-lite"/>
    </source>
</evidence>
<evidence type="ECO:0000313" key="3">
    <source>
        <dbReference type="Proteomes" id="UP000642180"/>
    </source>
</evidence>
<dbReference type="Proteomes" id="UP000642180">
    <property type="component" value="Unassembled WGS sequence"/>
</dbReference>
<accession>A0A8J3AL00</accession>
<sequence length="84" mass="9259">MVTKDERAQFAAELKQRFEALATWAIEQSPDKASPLTRADFDAARKEITVIAEGKSDMGDRNSAVPEPSEDGPQYVNVNPAPWP</sequence>
<keyword evidence="3" id="KW-1185">Reference proteome</keyword>
<reference evidence="3" key="1">
    <citation type="journal article" date="2019" name="Int. J. Syst. Evol. Microbiol.">
        <title>The Global Catalogue of Microorganisms (GCM) 10K type strain sequencing project: providing services to taxonomists for standard genome sequencing and annotation.</title>
        <authorList>
            <consortium name="The Broad Institute Genomics Platform"/>
            <consortium name="The Broad Institute Genome Sequencing Center for Infectious Disease"/>
            <person name="Wu L."/>
            <person name="Ma J."/>
        </authorList>
    </citation>
    <scope>NUCLEOTIDE SEQUENCE [LARGE SCALE GENOMIC DNA]</scope>
    <source>
        <strain evidence="3">CCM 2767</strain>
    </source>
</reference>
<comment type="caution">
    <text evidence="2">The sequence shown here is derived from an EMBL/GenBank/DDBJ whole genome shotgun (WGS) entry which is preliminary data.</text>
</comment>
<dbReference type="RefSeq" id="WP_188379296.1">
    <property type="nucleotide sequence ID" value="NZ_BMDI01000001.1"/>
</dbReference>
<gene>
    <name evidence="2" type="ORF">GCM10008066_00660</name>
</gene>
<organism evidence="2 3">
    <name type="scientific">Oxalicibacterium faecigallinarum</name>
    <dbReference type="NCBI Taxonomy" id="573741"/>
    <lineage>
        <taxon>Bacteria</taxon>
        <taxon>Pseudomonadati</taxon>
        <taxon>Pseudomonadota</taxon>
        <taxon>Betaproteobacteria</taxon>
        <taxon>Burkholderiales</taxon>
        <taxon>Oxalobacteraceae</taxon>
        <taxon>Oxalicibacterium</taxon>
    </lineage>
</organism>